<evidence type="ECO:0000313" key="2">
    <source>
        <dbReference type="EMBL" id="MCM4078010.1"/>
    </source>
</evidence>
<reference evidence="2 3" key="1">
    <citation type="submission" date="2022-06" db="EMBL/GenBank/DDBJ databases">
        <title>Actinoplanes abujensis sp. nov., isolated from Nigerian arid soil.</title>
        <authorList>
            <person name="Ding P."/>
        </authorList>
    </citation>
    <scope>NUCLEOTIDE SEQUENCE [LARGE SCALE GENOMIC DNA]</scope>
    <source>
        <strain evidence="3">TRM88002</strain>
    </source>
</reference>
<dbReference type="InterPro" id="IPR009875">
    <property type="entry name" value="PilZ_domain"/>
</dbReference>
<sequence length="228" mass="24661">MTAAVSAVTDLPAVSTPMFLVLGEGVNFRSRLESVDDDGFTVTAPLETAGPGGLEPGRQFDVFWAPPRTRIVLPARLVAVSDEAPFRWRLTPAGPARQSNRREYVRGGGGAAVRLATEDEQIEGALLDISEGGLRCWIDEPSALVPGDRLWVTVSLGPAGDIAANATILTVREAPHGDPGQHIIATLDTAETIARMIRHYVMDWEINERRLRQEISGDGAREAWDAPM</sequence>
<dbReference type="SUPFAM" id="SSF141371">
    <property type="entry name" value="PilZ domain-like"/>
    <property type="match status" value="1"/>
</dbReference>
<dbReference type="Pfam" id="PF07238">
    <property type="entry name" value="PilZ"/>
    <property type="match status" value="1"/>
</dbReference>
<protein>
    <submittedName>
        <fullName evidence="2">PilZ domain-containing protein</fullName>
    </submittedName>
</protein>
<comment type="caution">
    <text evidence="2">The sequence shown here is derived from an EMBL/GenBank/DDBJ whole genome shotgun (WGS) entry which is preliminary data.</text>
</comment>
<organism evidence="2 3">
    <name type="scientific">Paractinoplanes hotanensis</name>
    <dbReference type="NCBI Taxonomy" id="2906497"/>
    <lineage>
        <taxon>Bacteria</taxon>
        <taxon>Bacillati</taxon>
        <taxon>Actinomycetota</taxon>
        <taxon>Actinomycetes</taxon>
        <taxon>Micromonosporales</taxon>
        <taxon>Micromonosporaceae</taxon>
        <taxon>Paractinoplanes</taxon>
    </lineage>
</organism>
<accession>A0ABT0XW44</accession>
<dbReference type="RefSeq" id="WP_251797859.1">
    <property type="nucleotide sequence ID" value="NZ_JAMQOL010000012.1"/>
</dbReference>
<name>A0ABT0XW44_9ACTN</name>
<feature type="domain" description="PilZ" evidence="1">
    <location>
        <begin position="100"/>
        <end position="178"/>
    </location>
</feature>
<keyword evidence="3" id="KW-1185">Reference proteome</keyword>
<dbReference type="Gene3D" id="2.40.10.220">
    <property type="entry name" value="predicted glycosyltransferase like domains"/>
    <property type="match status" value="1"/>
</dbReference>
<dbReference type="Proteomes" id="UP001523216">
    <property type="component" value="Unassembled WGS sequence"/>
</dbReference>
<evidence type="ECO:0000259" key="1">
    <source>
        <dbReference type="Pfam" id="PF07238"/>
    </source>
</evidence>
<evidence type="ECO:0000313" key="3">
    <source>
        <dbReference type="Proteomes" id="UP001523216"/>
    </source>
</evidence>
<gene>
    <name evidence="2" type="ORF">LXN57_10565</name>
</gene>
<proteinExistence type="predicted"/>
<dbReference type="EMBL" id="JAMQOL010000012">
    <property type="protein sequence ID" value="MCM4078010.1"/>
    <property type="molecule type" value="Genomic_DNA"/>
</dbReference>